<accession>A0A1Y3R507</accession>
<reference evidence="3" key="1">
    <citation type="submission" date="2017-04" db="EMBL/GenBank/DDBJ databases">
        <title>Function of individual gut microbiota members based on whole genome sequencing of pure cultures obtained from chicken caecum.</title>
        <authorList>
            <person name="Medvecky M."/>
            <person name="Cejkova D."/>
            <person name="Polansky O."/>
            <person name="Karasova D."/>
            <person name="Kubasova T."/>
            <person name="Cizek A."/>
            <person name="Rychlik I."/>
        </authorList>
    </citation>
    <scope>NUCLEOTIDE SEQUENCE [LARGE SCALE GENOMIC DNA]</scope>
    <source>
        <strain evidence="3">An90</strain>
    </source>
</reference>
<dbReference type="Gene3D" id="2.40.128.410">
    <property type="match status" value="1"/>
</dbReference>
<evidence type="ECO:0000313" key="3">
    <source>
        <dbReference type="Proteomes" id="UP000195772"/>
    </source>
</evidence>
<dbReference type="RefSeq" id="WP_162608888.1">
    <property type="nucleotide sequence ID" value="NZ_NFHB01000003.1"/>
</dbReference>
<protein>
    <recommendedName>
        <fullName evidence="4">DUF4251 domain-containing protein</fullName>
    </recommendedName>
</protein>
<organism evidence="2 3">
    <name type="scientific">Alistipes onderdonkii</name>
    <dbReference type="NCBI Taxonomy" id="328813"/>
    <lineage>
        <taxon>Bacteria</taxon>
        <taxon>Pseudomonadati</taxon>
        <taxon>Bacteroidota</taxon>
        <taxon>Bacteroidia</taxon>
        <taxon>Bacteroidales</taxon>
        <taxon>Rikenellaceae</taxon>
        <taxon>Alistipes</taxon>
    </lineage>
</organism>
<evidence type="ECO:0008006" key="4">
    <source>
        <dbReference type="Google" id="ProtNLM"/>
    </source>
</evidence>
<sequence>MKKLMILTVAILLAGAGTGYAQPQDANSRKMARKQMKAEQDARDRLAFEEARKAVEAKEFVLEADQVSFKSGSTAHVSSNTNFVAVQGDKAVVQVAFDIPVSGPNGLGGVTVSGSTSDYRQSVDKKGNIRVSMNVIGTGISAQVYINLPNGGNQASVDISPNFNSRRITLRGELLPLSEGNIFQGRTF</sequence>
<dbReference type="InterPro" id="IPR025347">
    <property type="entry name" value="DUF4251"/>
</dbReference>
<dbReference type="AlphaFoldDB" id="A0A1Y3R507"/>
<name>A0A1Y3R507_9BACT</name>
<feature type="signal peptide" evidence="1">
    <location>
        <begin position="1"/>
        <end position="21"/>
    </location>
</feature>
<dbReference type="Proteomes" id="UP000195772">
    <property type="component" value="Unassembled WGS sequence"/>
</dbReference>
<keyword evidence="1" id="KW-0732">Signal</keyword>
<evidence type="ECO:0000313" key="2">
    <source>
        <dbReference type="EMBL" id="OUN03870.1"/>
    </source>
</evidence>
<proteinExistence type="predicted"/>
<gene>
    <name evidence="2" type="ORF">B5G41_05240</name>
</gene>
<dbReference type="EMBL" id="NFHB01000003">
    <property type="protein sequence ID" value="OUN03870.1"/>
    <property type="molecule type" value="Genomic_DNA"/>
</dbReference>
<comment type="caution">
    <text evidence="2">The sequence shown here is derived from an EMBL/GenBank/DDBJ whole genome shotgun (WGS) entry which is preliminary data.</text>
</comment>
<dbReference type="Pfam" id="PF14059">
    <property type="entry name" value="DUF4251"/>
    <property type="match status" value="1"/>
</dbReference>
<dbReference type="eggNOG" id="ENOG502ZPPH">
    <property type="taxonomic scope" value="Bacteria"/>
</dbReference>
<feature type="chain" id="PRO_5012892647" description="DUF4251 domain-containing protein" evidence="1">
    <location>
        <begin position="22"/>
        <end position="188"/>
    </location>
</feature>
<evidence type="ECO:0000256" key="1">
    <source>
        <dbReference type="SAM" id="SignalP"/>
    </source>
</evidence>